<protein>
    <submittedName>
        <fullName evidence="2">Uncharacterized protein</fullName>
    </submittedName>
</protein>
<dbReference type="STRING" id="1531966.A0A0A1TR98"/>
<dbReference type="InterPro" id="IPR021514">
    <property type="entry name" value="DUF3176"/>
</dbReference>
<organism evidence="2 3">
    <name type="scientific">[Torrubiella] hemipterigena</name>
    <dbReference type="NCBI Taxonomy" id="1531966"/>
    <lineage>
        <taxon>Eukaryota</taxon>
        <taxon>Fungi</taxon>
        <taxon>Dikarya</taxon>
        <taxon>Ascomycota</taxon>
        <taxon>Pezizomycotina</taxon>
        <taxon>Sordariomycetes</taxon>
        <taxon>Hypocreomycetidae</taxon>
        <taxon>Hypocreales</taxon>
        <taxon>Clavicipitaceae</taxon>
        <taxon>Clavicipitaceae incertae sedis</taxon>
        <taxon>'Torrubiella' clade</taxon>
    </lineage>
</organism>
<reference evidence="2 3" key="1">
    <citation type="journal article" date="2015" name="Genome Announc.">
        <title>Draft Genome Sequence and Gene Annotation of the Entomopathogenic Fungus Verticillium hemipterigenum.</title>
        <authorList>
            <person name="Horn F."/>
            <person name="Habel A."/>
            <person name="Scharf D.H."/>
            <person name="Dworschak J."/>
            <person name="Brakhage A.A."/>
            <person name="Guthke R."/>
            <person name="Hertweck C."/>
            <person name="Linde J."/>
        </authorList>
    </citation>
    <scope>NUCLEOTIDE SEQUENCE [LARGE SCALE GENOMIC DNA]</scope>
</reference>
<feature type="transmembrane region" description="Helical" evidence="1">
    <location>
        <begin position="585"/>
        <end position="608"/>
    </location>
</feature>
<keyword evidence="1" id="KW-0472">Membrane</keyword>
<proteinExistence type="predicted"/>
<gene>
    <name evidence="2" type="ORF">VHEMI09970</name>
</gene>
<dbReference type="Proteomes" id="UP000039046">
    <property type="component" value="Unassembled WGS sequence"/>
</dbReference>
<keyword evidence="3" id="KW-1185">Reference proteome</keyword>
<dbReference type="PANTHER" id="PTHR35394:SF5">
    <property type="entry name" value="DUF3176 DOMAIN-CONTAINING PROTEIN"/>
    <property type="match status" value="1"/>
</dbReference>
<keyword evidence="1" id="KW-0812">Transmembrane</keyword>
<feature type="transmembrane region" description="Helical" evidence="1">
    <location>
        <begin position="68"/>
        <end position="93"/>
    </location>
</feature>
<accession>A0A0A1TR98</accession>
<sequence length="676" mass="74623">MEHTTSPAFYQGGDLHTQQQPLMTFESKPQYEGFARKPVPYASEALDRPTDSYPVVNKDSQGRTKRAGFIWTWEVIFLALGCLAFIAVVLLLREFENKGLSAWKALISINAVVSILSAIFRAALAVPISNGISQLKWLSFAKKRQRLANADTFDLASHGAWGSLTLLARQFSGERLSTIASLGAFITLVAVISDPFSQASVSVELCDFVGPRDAAIPRHYNYTTSFHTGAGQSELTVDMQFALMQGLYNQPQNTSEGIAKSVVCPSGNCTFADPVVTIDMCHSCMDITDKIVQNGTLYTLDGYNFTGNFGALNSGQIANYGSAIAMDSGGGPAPWKATQMWPDGDWQRTGMFDFQGLAYVTKNVNCQGRQDCDWKMFAFDCSLQPCAKTYSAKVSNGRYAEKELSRQYLHHVPGKEYFQLALNRTFLNGVWENCVAEDHATSTNTVEIVLPQIQAMNPLPSVGDKYPSVWQRPECTHLFGYGPWNALGEYFPKYFRAVRLTAQPGFIFQGDGWVKKLWNNGQMTMDTVNNFTEGLAIAVGSEMRRNGDTCFELSSSKGCDGPLPASLMRTQGDMHDLQPCIKVHWGFLSFLAAMLGLELVFFVAVLAASNRNQSWQEDWKGATLPMLTGAVDHGRGRGSSAGKRAAEFYDEAKSIQVQLVEDRGRWAFTTDVNEDV</sequence>
<evidence type="ECO:0000313" key="2">
    <source>
        <dbReference type="EMBL" id="CEJ94438.1"/>
    </source>
</evidence>
<name>A0A0A1TR98_9HYPO</name>
<dbReference type="EMBL" id="CDHN01000007">
    <property type="protein sequence ID" value="CEJ94438.1"/>
    <property type="molecule type" value="Genomic_DNA"/>
</dbReference>
<keyword evidence="1" id="KW-1133">Transmembrane helix</keyword>
<dbReference type="PANTHER" id="PTHR35394">
    <property type="entry name" value="DUF3176 DOMAIN-CONTAINING PROTEIN"/>
    <property type="match status" value="1"/>
</dbReference>
<evidence type="ECO:0000256" key="1">
    <source>
        <dbReference type="SAM" id="Phobius"/>
    </source>
</evidence>
<dbReference type="Pfam" id="PF11374">
    <property type="entry name" value="DUF3176"/>
    <property type="match status" value="1"/>
</dbReference>
<dbReference type="HOGENOM" id="CLU_015092_1_2_1"/>
<dbReference type="OrthoDB" id="4960252at2759"/>
<feature type="transmembrane region" description="Helical" evidence="1">
    <location>
        <begin position="105"/>
        <end position="126"/>
    </location>
</feature>
<dbReference type="AlphaFoldDB" id="A0A0A1TR98"/>
<evidence type="ECO:0000313" key="3">
    <source>
        <dbReference type="Proteomes" id="UP000039046"/>
    </source>
</evidence>